<sequence>MRFYHQRRPLLKYHGYLRIKLIAVLTVCSLHVIPSTARRGTDVDVGGNLHRRFKLVRSVSSFHGFNSSDLLDLLRERSSLANGENDLSHSFLGVKVFHTYGSSEPPPLPSPHPHQLPHLKNPRLPLKSPSTLPLALAEAEPRASVAGIPTTPATSGFSFMQDSGVEVWAVQTAPEAVTPAAAAPQEHRNSIAQAHGGHGSG</sequence>
<evidence type="ECO:0000256" key="1">
    <source>
        <dbReference type="SAM" id="MobiDB-lite"/>
    </source>
</evidence>
<dbReference type="AlphaFoldDB" id="A0A5C3LLM4"/>
<keyword evidence="3" id="KW-1185">Reference proteome</keyword>
<evidence type="ECO:0000313" key="3">
    <source>
        <dbReference type="Proteomes" id="UP000308652"/>
    </source>
</evidence>
<name>A0A5C3LLM4_9AGAR</name>
<reference evidence="2 3" key="1">
    <citation type="journal article" date="2019" name="Nat. Ecol. Evol.">
        <title>Megaphylogeny resolves global patterns of mushroom evolution.</title>
        <authorList>
            <person name="Varga T."/>
            <person name="Krizsan K."/>
            <person name="Foldi C."/>
            <person name="Dima B."/>
            <person name="Sanchez-Garcia M."/>
            <person name="Sanchez-Ramirez S."/>
            <person name="Szollosi G.J."/>
            <person name="Szarkandi J.G."/>
            <person name="Papp V."/>
            <person name="Albert L."/>
            <person name="Andreopoulos W."/>
            <person name="Angelini C."/>
            <person name="Antonin V."/>
            <person name="Barry K.W."/>
            <person name="Bougher N.L."/>
            <person name="Buchanan P."/>
            <person name="Buyck B."/>
            <person name="Bense V."/>
            <person name="Catcheside P."/>
            <person name="Chovatia M."/>
            <person name="Cooper J."/>
            <person name="Damon W."/>
            <person name="Desjardin D."/>
            <person name="Finy P."/>
            <person name="Geml J."/>
            <person name="Haridas S."/>
            <person name="Hughes K."/>
            <person name="Justo A."/>
            <person name="Karasinski D."/>
            <person name="Kautmanova I."/>
            <person name="Kiss B."/>
            <person name="Kocsube S."/>
            <person name="Kotiranta H."/>
            <person name="LaButti K.M."/>
            <person name="Lechner B.E."/>
            <person name="Liimatainen K."/>
            <person name="Lipzen A."/>
            <person name="Lukacs Z."/>
            <person name="Mihaltcheva S."/>
            <person name="Morgado L.N."/>
            <person name="Niskanen T."/>
            <person name="Noordeloos M.E."/>
            <person name="Ohm R.A."/>
            <person name="Ortiz-Santana B."/>
            <person name="Ovrebo C."/>
            <person name="Racz N."/>
            <person name="Riley R."/>
            <person name="Savchenko A."/>
            <person name="Shiryaev A."/>
            <person name="Soop K."/>
            <person name="Spirin V."/>
            <person name="Szebenyi C."/>
            <person name="Tomsovsky M."/>
            <person name="Tulloss R.E."/>
            <person name="Uehling J."/>
            <person name="Grigoriev I.V."/>
            <person name="Vagvolgyi C."/>
            <person name="Papp T."/>
            <person name="Martin F.M."/>
            <person name="Miettinen O."/>
            <person name="Hibbett D.S."/>
            <person name="Nagy L.G."/>
        </authorList>
    </citation>
    <scope>NUCLEOTIDE SEQUENCE [LARGE SCALE GENOMIC DNA]</scope>
    <source>
        <strain evidence="2 3">CBS 166.37</strain>
    </source>
</reference>
<accession>A0A5C3LLM4</accession>
<gene>
    <name evidence="2" type="ORF">BDQ12DRAFT_715725</name>
</gene>
<feature type="region of interest" description="Disordered" evidence="1">
    <location>
        <begin position="178"/>
        <end position="201"/>
    </location>
</feature>
<dbReference type="Proteomes" id="UP000308652">
    <property type="component" value="Unassembled WGS sequence"/>
</dbReference>
<dbReference type="EMBL" id="ML213644">
    <property type="protein sequence ID" value="TFK33625.1"/>
    <property type="molecule type" value="Genomic_DNA"/>
</dbReference>
<proteinExistence type="predicted"/>
<feature type="compositionally biased region" description="Pro residues" evidence="1">
    <location>
        <begin position="104"/>
        <end position="114"/>
    </location>
</feature>
<evidence type="ECO:0000313" key="2">
    <source>
        <dbReference type="EMBL" id="TFK33625.1"/>
    </source>
</evidence>
<protein>
    <submittedName>
        <fullName evidence="2">Uncharacterized protein</fullName>
    </submittedName>
</protein>
<feature type="region of interest" description="Disordered" evidence="1">
    <location>
        <begin position="102"/>
        <end position="121"/>
    </location>
</feature>
<organism evidence="2 3">
    <name type="scientific">Crucibulum laeve</name>
    <dbReference type="NCBI Taxonomy" id="68775"/>
    <lineage>
        <taxon>Eukaryota</taxon>
        <taxon>Fungi</taxon>
        <taxon>Dikarya</taxon>
        <taxon>Basidiomycota</taxon>
        <taxon>Agaricomycotina</taxon>
        <taxon>Agaricomycetes</taxon>
        <taxon>Agaricomycetidae</taxon>
        <taxon>Agaricales</taxon>
        <taxon>Agaricineae</taxon>
        <taxon>Nidulariaceae</taxon>
        <taxon>Crucibulum</taxon>
    </lineage>
</organism>